<protein>
    <submittedName>
        <fullName evidence="1">Uncharacterized protein</fullName>
    </submittedName>
</protein>
<dbReference type="VEuPathDB" id="FungiDB:RO3G_02808"/>
<dbReference type="InParanoid" id="I1BPH4"/>
<keyword evidence="2" id="KW-1185">Reference proteome</keyword>
<reference evidence="1 2" key="1">
    <citation type="journal article" date="2009" name="PLoS Genet.">
        <title>Genomic analysis of the basal lineage fungus Rhizopus oryzae reveals a whole-genome duplication.</title>
        <authorList>
            <person name="Ma L.-J."/>
            <person name="Ibrahim A.S."/>
            <person name="Skory C."/>
            <person name="Grabherr M.G."/>
            <person name="Burger G."/>
            <person name="Butler M."/>
            <person name="Elias M."/>
            <person name="Idnurm A."/>
            <person name="Lang B.F."/>
            <person name="Sone T."/>
            <person name="Abe A."/>
            <person name="Calvo S.E."/>
            <person name="Corrochano L.M."/>
            <person name="Engels R."/>
            <person name="Fu J."/>
            <person name="Hansberg W."/>
            <person name="Kim J.-M."/>
            <person name="Kodira C.D."/>
            <person name="Koehrsen M.J."/>
            <person name="Liu B."/>
            <person name="Miranda-Saavedra D."/>
            <person name="O'Leary S."/>
            <person name="Ortiz-Castellanos L."/>
            <person name="Poulter R."/>
            <person name="Rodriguez-Romero J."/>
            <person name="Ruiz-Herrera J."/>
            <person name="Shen Y.-Q."/>
            <person name="Zeng Q."/>
            <person name="Galagan J."/>
            <person name="Birren B.W."/>
            <person name="Cuomo C.A."/>
            <person name="Wickes B.L."/>
        </authorList>
    </citation>
    <scope>NUCLEOTIDE SEQUENCE [LARGE SCALE GENOMIC DNA]</scope>
    <source>
        <strain evidence="2">RA 99-880 / ATCC MYA-4621 / FGSC 9543 / NRRL 43880</strain>
    </source>
</reference>
<proteinExistence type="predicted"/>
<evidence type="ECO:0000313" key="1">
    <source>
        <dbReference type="EMBL" id="EIE78104.1"/>
    </source>
</evidence>
<dbReference type="RefSeq" id="XP_067513500.1">
    <property type="nucleotide sequence ID" value="XM_067657399.1"/>
</dbReference>
<name>I1BPH4_RHIO9</name>
<dbReference type="Proteomes" id="UP000009138">
    <property type="component" value="Unassembled WGS sequence"/>
</dbReference>
<evidence type="ECO:0000313" key="2">
    <source>
        <dbReference type="Proteomes" id="UP000009138"/>
    </source>
</evidence>
<sequence length="46" mass="5061">MSRNPSATAPFDPKDAQGTLLLVSEDDDLVTFCKFTVGSRNINIKF</sequence>
<dbReference type="EMBL" id="CH476733">
    <property type="protein sequence ID" value="EIE78104.1"/>
    <property type="molecule type" value="Genomic_DNA"/>
</dbReference>
<accession>I1BPH4</accession>
<dbReference type="AlphaFoldDB" id="I1BPH4"/>
<gene>
    <name evidence="1" type="ORF">RO3G_02808</name>
</gene>
<organism evidence="1 2">
    <name type="scientific">Rhizopus delemar (strain RA 99-880 / ATCC MYA-4621 / FGSC 9543 / NRRL 43880)</name>
    <name type="common">Mucormycosis agent</name>
    <name type="synonym">Rhizopus arrhizus var. delemar</name>
    <dbReference type="NCBI Taxonomy" id="246409"/>
    <lineage>
        <taxon>Eukaryota</taxon>
        <taxon>Fungi</taxon>
        <taxon>Fungi incertae sedis</taxon>
        <taxon>Mucoromycota</taxon>
        <taxon>Mucoromycotina</taxon>
        <taxon>Mucoromycetes</taxon>
        <taxon>Mucorales</taxon>
        <taxon>Mucorineae</taxon>
        <taxon>Rhizopodaceae</taxon>
        <taxon>Rhizopus</taxon>
    </lineage>
</organism>
<dbReference type="GeneID" id="93609780"/>